<name>A0A8T2M3E2_ASTMX</name>
<evidence type="ECO:0000256" key="3">
    <source>
        <dbReference type="ARBA" id="ARBA00022989"/>
    </source>
</evidence>
<comment type="subcellular location">
    <subcellularLocation>
        <location evidence="1">Membrane</location>
    </subcellularLocation>
</comment>
<feature type="transmembrane region" description="Helical" evidence="5">
    <location>
        <begin position="134"/>
        <end position="158"/>
    </location>
</feature>
<dbReference type="PANTHER" id="PTHR26451:SF998">
    <property type="entry name" value="ODORANT RECEPTOR-RELATED"/>
    <property type="match status" value="1"/>
</dbReference>
<dbReference type="PROSITE" id="PS50262">
    <property type="entry name" value="G_PROTEIN_RECEP_F1_2"/>
    <property type="match status" value="1"/>
</dbReference>
<evidence type="ECO:0000256" key="4">
    <source>
        <dbReference type="ARBA" id="ARBA00023136"/>
    </source>
</evidence>
<sequence length="317" mass="36275">MNATTDQLSTPDNYQEAFAKNIVIVFLGLIIIFINGMFVFTFSRYPVFHNDPRYILYINLVINDIMMICISVTLYVLTYAWPYVNVSFCCVLITLGSTTYINTPLNLAGMAIERYIAVCKPLHHSQICTVQRTYILICVIWGVGAIPAIIDIIIVIALQPSSFFNSLTYCQPFIVFNTKYHIQKTIATQVLYLSVVWITLLYTYFRVLFTAKIASSGQYQSSVKKARNTILLHGGQLLLCMLSYLTPVLDMLLIPFFPTHRTKITFFNYLLTNILPRLLSPLIYGVRDQKFVKHMKGYFFCKVLISKVVPSSAKRQL</sequence>
<dbReference type="Gene3D" id="1.20.1070.10">
    <property type="entry name" value="Rhodopsin 7-helix transmembrane proteins"/>
    <property type="match status" value="1"/>
</dbReference>
<keyword evidence="3 5" id="KW-1133">Transmembrane helix</keyword>
<dbReference type="PANTHER" id="PTHR26451">
    <property type="entry name" value="G_PROTEIN_RECEP_F1_2 DOMAIN-CONTAINING PROTEIN"/>
    <property type="match status" value="1"/>
</dbReference>
<feature type="domain" description="G-protein coupled receptors family 1 profile" evidence="6">
    <location>
        <begin position="34"/>
        <end position="284"/>
    </location>
</feature>
<comment type="caution">
    <text evidence="7">The sequence shown here is derived from an EMBL/GenBank/DDBJ whole genome shotgun (WGS) entry which is preliminary data.</text>
</comment>
<protein>
    <submittedName>
        <fullName evidence="7">Olfactory receptor 4F6-like</fullName>
    </submittedName>
</protein>
<evidence type="ECO:0000313" key="7">
    <source>
        <dbReference type="EMBL" id="KAG9277714.1"/>
    </source>
</evidence>
<dbReference type="SUPFAM" id="SSF81321">
    <property type="entry name" value="Family A G protein-coupled receptor-like"/>
    <property type="match status" value="1"/>
</dbReference>
<gene>
    <name evidence="7" type="primary">OR131-2</name>
    <name evidence="7" type="ORF">AMEX_G7748</name>
</gene>
<feature type="transmembrane region" description="Helical" evidence="5">
    <location>
        <begin position="22"/>
        <end position="42"/>
    </location>
</feature>
<dbReference type="GO" id="GO:0004984">
    <property type="term" value="F:olfactory receptor activity"/>
    <property type="evidence" value="ECO:0007669"/>
    <property type="project" value="TreeGrafter"/>
</dbReference>
<dbReference type="AlphaFoldDB" id="A0A8T2M3E2"/>
<dbReference type="Pfam" id="PF00001">
    <property type="entry name" value="7tm_1"/>
    <property type="match status" value="1"/>
</dbReference>
<dbReference type="GO" id="GO:0016020">
    <property type="term" value="C:membrane"/>
    <property type="evidence" value="ECO:0007669"/>
    <property type="project" value="UniProtKB-SubCell"/>
</dbReference>
<evidence type="ECO:0000256" key="5">
    <source>
        <dbReference type="SAM" id="Phobius"/>
    </source>
</evidence>
<reference evidence="7 8" key="1">
    <citation type="submission" date="2021-07" db="EMBL/GenBank/DDBJ databases">
        <authorList>
            <person name="Imarazene B."/>
            <person name="Zahm M."/>
            <person name="Klopp C."/>
            <person name="Cabau C."/>
            <person name="Beille S."/>
            <person name="Jouanno E."/>
            <person name="Castinel A."/>
            <person name="Lluch J."/>
            <person name="Gil L."/>
            <person name="Kuchtly C."/>
            <person name="Lopez Roques C."/>
            <person name="Donnadieu C."/>
            <person name="Parrinello H."/>
            <person name="Journot L."/>
            <person name="Du K."/>
            <person name="Schartl M."/>
            <person name="Retaux S."/>
            <person name="Guiguen Y."/>
        </authorList>
    </citation>
    <scope>NUCLEOTIDE SEQUENCE [LARGE SCALE GENOMIC DNA]</scope>
    <source>
        <strain evidence="7">Pach_M1</strain>
        <tissue evidence="7">Testis</tissue>
    </source>
</reference>
<proteinExistence type="predicted"/>
<dbReference type="GO" id="GO:0004930">
    <property type="term" value="F:G protein-coupled receptor activity"/>
    <property type="evidence" value="ECO:0007669"/>
    <property type="project" value="InterPro"/>
</dbReference>
<feature type="transmembrane region" description="Helical" evidence="5">
    <location>
        <begin position="190"/>
        <end position="209"/>
    </location>
</feature>
<keyword evidence="2 5" id="KW-0812">Transmembrane</keyword>
<feature type="transmembrane region" description="Helical" evidence="5">
    <location>
        <begin position="230"/>
        <end position="254"/>
    </location>
</feature>
<evidence type="ECO:0000313" key="8">
    <source>
        <dbReference type="Proteomes" id="UP000752171"/>
    </source>
</evidence>
<dbReference type="GO" id="GO:0005549">
    <property type="term" value="F:odorant binding"/>
    <property type="evidence" value="ECO:0007669"/>
    <property type="project" value="TreeGrafter"/>
</dbReference>
<dbReference type="CDD" id="cd00637">
    <property type="entry name" value="7tm_classA_rhodopsin-like"/>
    <property type="match status" value="1"/>
</dbReference>
<dbReference type="PRINTS" id="PR00237">
    <property type="entry name" value="GPCRRHODOPSN"/>
</dbReference>
<dbReference type="InterPro" id="IPR017452">
    <property type="entry name" value="GPCR_Rhodpsn_7TM"/>
</dbReference>
<evidence type="ECO:0000259" key="6">
    <source>
        <dbReference type="PROSITE" id="PS50262"/>
    </source>
</evidence>
<dbReference type="InterPro" id="IPR000276">
    <property type="entry name" value="GPCR_Rhodpsn"/>
</dbReference>
<feature type="transmembrane region" description="Helical" evidence="5">
    <location>
        <begin position="54"/>
        <end position="77"/>
    </location>
</feature>
<evidence type="ECO:0000256" key="1">
    <source>
        <dbReference type="ARBA" id="ARBA00004370"/>
    </source>
</evidence>
<dbReference type="EMBL" id="JAICCE010000005">
    <property type="protein sequence ID" value="KAG9277714.1"/>
    <property type="molecule type" value="Genomic_DNA"/>
</dbReference>
<dbReference type="Proteomes" id="UP000752171">
    <property type="component" value="Unassembled WGS sequence"/>
</dbReference>
<evidence type="ECO:0000256" key="2">
    <source>
        <dbReference type="ARBA" id="ARBA00022692"/>
    </source>
</evidence>
<dbReference type="InterPro" id="IPR052921">
    <property type="entry name" value="GPCR1_Superfamily_Member"/>
</dbReference>
<accession>A0A8T2M3E2</accession>
<feature type="transmembrane region" description="Helical" evidence="5">
    <location>
        <begin position="266"/>
        <end position="286"/>
    </location>
</feature>
<dbReference type="FunFam" id="1.20.1070.10:FF:000096">
    <property type="entry name" value="Odorant receptor 131-2"/>
    <property type="match status" value="1"/>
</dbReference>
<organism evidence="7 8">
    <name type="scientific">Astyanax mexicanus</name>
    <name type="common">Blind cave fish</name>
    <name type="synonym">Astyanax fasciatus mexicanus</name>
    <dbReference type="NCBI Taxonomy" id="7994"/>
    <lineage>
        <taxon>Eukaryota</taxon>
        <taxon>Metazoa</taxon>
        <taxon>Chordata</taxon>
        <taxon>Craniata</taxon>
        <taxon>Vertebrata</taxon>
        <taxon>Euteleostomi</taxon>
        <taxon>Actinopterygii</taxon>
        <taxon>Neopterygii</taxon>
        <taxon>Teleostei</taxon>
        <taxon>Ostariophysi</taxon>
        <taxon>Characiformes</taxon>
        <taxon>Characoidei</taxon>
        <taxon>Acestrorhamphidae</taxon>
        <taxon>Acestrorhamphinae</taxon>
        <taxon>Astyanax</taxon>
    </lineage>
</organism>
<dbReference type="OrthoDB" id="6359945at2759"/>
<keyword evidence="4 5" id="KW-0472">Membrane</keyword>
<keyword evidence="7" id="KW-0675">Receptor</keyword>